<dbReference type="InterPro" id="IPR050480">
    <property type="entry name" value="CysZ-like"/>
</dbReference>
<keyword evidence="6 10" id="KW-0812">Transmembrane</keyword>
<evidence type="ECO:0000256" key="9">
    <source>
        <dbReference type="ARBA" id="ARBA00023136"/>
    </source>
</evidence>
<dbReference type="GO" id="GO:0019344">
    <property type="term" value="P:cysteine biosynthetic process"/>
    <property type="evidence" value="ECO:0007669"/>
    <property type="project" value="TreeGrafter"/>
</dbReference>
<evidence type="ECO:0000256" key="2">
    <source>
        <dbReference type="ARBA" id="ARBA00022448"/>
    </source>
</evidence>
<protein>
    <submittedName>
        <fullName evidence="11">EI24 domain-containing protein</fullName>
    </submittedName>
</protein>
<dbReference type="RefSeq" id="WP_217789874.1">
    <property type="nucleotide sequence ID" value="NZ_JAHSPG010000002.1"/>
</dbReference>
<evidence type="ECO:0000256" key="5">
    <source>
        <dbReference type="ARBA" id="ARBA00022605"/>
    </source>
</evidence>
<dbReference type="GO" id="GO:0005886">
    <property type="term" value="C:plasma membrane"/>
    <property type="evidence" value="ECO:0007669"/>
    <property type="project" value="TreeGrafter"/>
</dbReference>
<dbReference type="InterPro" id="IPR059112">
    <property type="entry name" value="CysZ/EI24"/>
</dbReference>
<sequence length="253" mass="29246">MLKEIVTAIESYFRAHQFIKRHKLWKWILIPGLLYMILFIVGMILFIDSSNTAVNYLSRVIGVERWLQKQSNALLSFLFVMGQIMIRLLLLFFYFSLFKYLFLIIGSPVFAYLSEKTEAILEGRDFPFSFKQLLKDILRGIRLALRNALWQTVYVVSLLILSFVPVVGWIVPVISVFIECYYYGFSMLDYSCERHKMSPSASIEFIGKHKGLAIGNGLVFYVMHAVPFLGWVLAPAYAVIAATLSLYYQNKEV</sequence>
<evidence type="ECO:0000256" key="3">
    <source>
        <dbReference type="ARBA" id="ARBA00022475"/>
    </source>
</evidence>
<keyword evidence="2" id="KW-0813">Transport</keyword>
<dbReference type="PANTHER" id="PTHR37468">
    <property type="entry name" value="SULFATE TRANSPORTER CYSZ"/>
    <property type="match status" value="1"/>
</dbReference>
<name>A0A9E2S5H1_9BACT</name>
<feature type="transmembrane region" description="Helical" evidence="10">
    <location>
        <begin position="228"/>
        <end position="248"/>
    </location>
</feature>
<dbReference type="EMBL" id="JAHSPG010000002">
    <property type="protein sequence ID" value="MBV4356316.1"/>
    <property type="molecule type" value="Genomic_DNA"/>
</dbReference>
<keyword evidence="12" id="KW-1185">Reference proteome</keyword>
<feature type="transmembrane region" description="Helical" evidence="10">
    <location>
        <begin position="73"/>
        <end position="95"/>
    </location>
</feature>
<feature type="transmembrane region" description="Helical" evidence="10">
    <location>
        <begin position="152"/>
        <end position="178"/>
    </location>
</feature>
<comment type="subcellular location">
    <subcellularLocation>
        <location evidence="1">Membrane</location>
        <topology evidence="1">Multi-pass membrane protein</topology>
    </subcellularLocation>
</comment>
<keyword evidence="7 10" id="KW-1133">Transmembrane helix</keyword>
<dbReference type="AlphaFoldDB" id="A0A9E2S5H1"/>
<evidence type="ECO:0000313" key="11">
    <source>
        <dbReference type="EMBL" id="MBV4356316.1"/>
    </source>
</evidence>
<evidence type="ECO:0000256" key="6">
    <source>
        <dbReference type="ARBA" id="ARBA00022692"/>
    </source>
</evidence>
<dbReference type="GO" id="GO:0009675">
    <property type="term" value="F:high-affinity sulfate:proton symporter activity"/>
    <property type="evidence" value="ECO:0007669"/>
    <property type="project" value="TreeGrafter"/>
</dbReference>
<keyword evidence="5" id="KW-0028">Amino-acid biosynthesis</keyword>
<keyword evidence="4" id="KW-0997">Cell inner membrane</keyword>
<evidence type="ECO:0000313" key="12">
    <source>
        <dbReference type="Proteomes" id="UP000812270"/>
    </source>
</evidence>
<evidence type="ECO:0000256" key="1">
    <source>
        <dbReference type="ARBA" id="ARBA00004141"/>
    </source>
</evidence>
<reference evidence="11" key="1">
    <citation type="submission" date="2021-06" db="EMBL/GenBank/DDBJ databases">
        <authorList>
            <person name="Huq M.A."/>
        </authorList>
    </citation>
    <scope>NUCLEOTIDE SEQUENCE</scope>
    <source>
        <strain evidence="11">MAH-26</strain>
    </source>
</reference>
<dbReference type="PANTHER" id="PTHR37468:SF1">
    <property type="entry name" value="SULFATE TRANSPORTER CYSZ"/>
    <property type="match status" value="1"/>
</dbReference>
<dbReference type="Proteomes" id="UP000812270">
    <property type="component" value="Unassembled WGS sequence"/>
</dbReference>
<evidence type="ECO:0000256" key="7">
    <source>
        <dbReference type="ARBA" id="ARBA00022989"/>
    </source>
</evidence>
<dbReference type="Pfam" id="PF07264">
    <property type="entry name" value="EI24"/>
    <property type="match status" value="1"/>
</dbReference>
<accession>A0A9E2S5H1</accession>
<dbReference type="GO" id="GO:0000103">
    <property type="term" value="P:sulfate assimilation"/>
    <property type="evidence" value="ECO:0007669"/>
    <property type="project" value="TreeGrafter"/>
</dbReference>
<feature type="transmembrane region" description="Helical" evidence="10">
    <location>
        <begin position="24"/>
        <end position="47"/>
    </location>
</feature>
<proteinExistence type="predicted"/>
<comment type="caution">
    <text evidence="11">The sequence shown here is derived from an EMBL/GenBank/DDBJ whole genome shotgun (WGS) entry which is preliminary data.</text>
</comment>
<organism evidence="11 12">
    <name type="scientific">Pinibacter aurantiacus</name>
    <dbReference type="NCBI Taxonomy" id="2851599"/>
    <lineage>
        <taxon>Bacteria</taxon>
        <taxon>Pseudomonadati</taxon>
        <taxon>Bacteroidota</taxon>
        <taxon>Chitinophagia</taxon>
        <taxon>Chitinophagales</taxon>
        <taxon>Chitinophagaceae</taxon>
        <taxon>Pinibacter</taxon>
    </lineage>
</organism>
<evidence type="ECO:0000256" key="4">
    <source>
        <dbReference type="ARBA" id="ARBA00022519"/>
    </source>
</evidence>
<keyword evidence="3" id="KW-1003">Cell membrane</keyword>
<evidence type="ECO:0000256" key="10">
    <source>
        <dbReference type="SAM" id="Phobius"/>
    </source>
</evidence>
<evidence type="ECO:0000256" key="8">
    <source>
        <dbReference type="ARBA" id="ARBA00023032"/>
    </source>
</evidence>
<keyword evidence="9 10" id="KW-0472">Membrane</keyword>
<keyword evidence="8" id="KW-0764">Sulfate transport</keyword>
<gene>
    <name evidence="11" type="ORF">KTO63_04090</name>
</gene>